<dbReference type="PANTHER" id="PTHR43103:SF5">
    <property type="entry name" value="4-EPIMERASE, PUTATIVE (AFU_ORTHOLOGUE AFUA_7G00360)-RELATED"/>
    <property type="match status" value="1"/>
</dbReference>
<dbReference type="SUPFAM" id="SSF51735">
    <property type="entry name" value="NAD(P)-binding Rossmann-fold domains"/>
    <property type="match status" value="1"/>
</dbReference>
<dbReference type="InterPro" id="IPR001509">
    <property type="entry name" value="Epimerase_deHydtase"/>
</dbReference>
<evidence type="ECO:0000259" key="4">
    <source>
        <dbReference type="Pfam" id="PF01370"/>
    </source>
</evidence>
<dbReference type="Proteomes" id="UP001499854">
    <property type="component" value="Unassembled WGS sequence"/>
</dbReference>
<dbReference type="EMBL" id="BAAAQM010000006">
    <property type="protein sequence ID" value="GAA1960463.1"/>
    <property type="molecule type" value="Genomic_DNA"/>
</dbReference>
<sequence length="273" mass="30034">MAESEHGRILITGAAGGVGTFLRTGLPEQGWTVRGFDLVTPPDPGPVEWRTGDVGDPAALDEAMQDVDVVIHLAGIPVEDRFERILKTNIDGTYQVFDAAVRNGVPRVLAASSNHAVGYYERADFRDAPIGVDVRPRPDTFYGVSKVFMEAIGSFYADRHGLRVACVRIGSCFAEPRSRRMLDTWLSPADGVRLFHALATAPDLRYEIVYGVSANKTAWWDMEPARRLGFEPQDDSDVFAAQVEAAATDLPDPEDPEYKYLGGRFTTFVPPED</sequence>
<accession>A0ABP5CA46</accession>
<comment type="similarity">
    <text evidence="1">Belongs to the NAD(P)-dependent epimerase/dehydratase family.</text>
</comment>
<evidence type="ECO:0000256" key="2">
    <source>
        <dbReference type="ARBA" id="ARBA00023002"/>
    </source>
</evidence>
<evidence type="ECO:0000313" key="6">
    <source>
        <dbReference type="Proteomes" id="UP001499854"/>
    </source>
</evidence>
<proteinExistence type="inferred from homology"/>
<keyword evidence="3" id="KW-0520">NAD</keyword>
<dbReference type="Pfam" id="PF01370">
    <property type="entry name" value="Epimerase"/>
    <property type="match status" value="1"/>
</dbReference>
<dbReference type="Gene3D" id="3.40.50.720">
    <property type="entry name" value="NAD(P)-binding Rossmann-like Domain"/>
    <property type="match status" value="1"/>
</dbReference>
<organism evidence="5 6">
    <name type="scientific">Catenulispora subtropica</name>
    <dbReference type="NCBI Taxonomy" id="450798"/>
    <lineage>
        <taxon>Bacteria</taxon>
        <taxon>Bacillati</taxon>
        <taxon>Actinomycetota</taxon>
        <taxon>Actinomycetes</taxon>
        <taxon>Catenulisporales</taxon>
        <taxon>Catenulisporaceae</taxon>
        <taxon>Catenulispora</taxon>
    </lineage>
</organism>
<dbReference type="InterPro" id="IPR036291">
    <property type="entry name" value="NAD(P)-bd_dom_sf"/>
</dbReference>
<evidence type="ECO:0000313" key="5">
    <source>
        <dbReference type="EMBL" id="GAA1960463.1"/>
    </source>
</evidence>
<feature type="domain" description="NAD-dependent epimerase/dehydratase" evidence="4">
    <location>
        <begin position="9"/>
        <end position="184"/>
    </location>
</feature>
<gene>
    <name evidence="5" type="ORF">GCM10009838_16130</name>
</gene>
<evidence type="ECO:0000256" key="1">
    <source>
        <dbReference type="ARBA" id="ARBA00007637"/>
    </source>
</evidence>
<dbReference type="PANTHER" id="PTHR43103">
    <property type="entry name" value="NUCLEOSIDE-DIPHOSPHATE-SUGAR EPIMERASE"/>
    <property type="match status" value="1"/>
</dbReference>
<protein>
    <submittedName>
        <fullName evidence="5">NAD(P)-dependent oxidoreductase</fullName>
    </submittedName>
</protein>
<reference evidence="6" key="1">
    <citation type="journal article" date="2019" name="Int. J. Syst. Evol. Microbiol.">
        <title>The Global Catalogue of Microorganisms (GCM) 10K type strain sequencing project: providing services to taxonomists for standard genome sequencing and annotation.</title>
        <authorList>
            <consortium name="The Broad Institute Genomics Platform"/>
            <consortium name="The Broad Institute Genome Sequencing Center for Infectious Disease"/>
            <person name="Wu L."/>
            <person name="Ma J."/>
        </authorList>
    </citation>
    <scope>NUCLEOTIDE SEQUENCE [LARGE SCALE GENOMIC DNA]</scope>
    <source>
        <strain evidence="6">JCM 16013</strain>
    </source>
</reference>
<keyword evidence="6" id="KW-1185">Reference proteome</keyword>
<dbReference type="RefSeq" id="WP_344656304.1">
    <property type="nucleotide sequence ID" value="NZ_BAAAQM010000006.1"/>
</dbReference>
<evidence type="ECO:0000256" key="3">
    <source>
        <dbReference type="ARBA" id="ARBA00023027"/>
    </source>
</evidence>
<name>A0ABP5CA46_9ACTN</name>
<keyword evidence="2" id="KW-0560">Oxidoreductase</keyword>
<comment type="caution">
    <text evidence="5">The sequence shown here is derived from an EMBL/GenBank/DDBJ whole genome shotgun (WGS) entry which is preliminary data.</text>
</comment>